<dbReference type="InterPro" id="IPR021109">
    <property type="entry name" value="Peptidase_aspartic_dom_sf"/>
</dbReference>
<dbReference type="AlphaFoldDB" id="A0A4R9GM27"/>
<protein>
    <submittedName>
        <fullName evidence="1">Aspartyl protease</fullName>
    </submittedName>
</protein>
<dbReference type="Proteomes" id="UP000297855">
    <property type="component" value="Unassembled WGS sequence"/>
</dbReference>
<dbReference type="SUPFAM" id="SSF50630">
    <property type="entry name" value="Acid proteases"/>
    <property type="match status" value="1"/>
</dbReference>
<organism evidence="1 2">
    <name type="scientific">Leptospira fluminis</name>
    <dbReference type="NCBI Taxonomy" id="2484979"/>
    <lineage>
        <taxon>Bacteria</taxon>
        <taxon>Pseudomonadati</taxon>
        <taxon>Spirochaetota</taxon>
        <taxon>Spirochaetia</taxon>
        <taxon>Leptospirales</taxon>
        <taxon>Leptospiraceae</taxon>
        <taxon>Leptospira</taxon>
    </lineage>
</organism>
<keyword evidence="1" id="KW-0378">Hydrolase</keyword>
<sequence>MFTFVLKVLRKAQILFPLLLCSFCVPIHIRDFLPEYARTEEVAGGSWLRLPIRHVDQLPILELSLEEGKAPVRFLLDTGSFASFLKEDLIPPGSPTRMLSASFPGGSVRSVRRVLKFPLFYGNGKLFEDVEFYSHDFPPELRIQGLLGMNAFAGQVVLLELPRRISVWNSSLSLPPPGFGEENLFHLHLRFGQPLVFVLRPPGINLEAWVLDTGAKFTAMEWTGAEDLAYEDGGEVTVFNFGGGKLSAKIRIFKPFCPVFVRKLGEGTEFCLSELEVFPGGIPSEVGSVRAEKGIRGILGRNWLENYRILLDTKRSLIGIVGKETGASRE</sequence>
<dbReference type="GO" id="GO:0008233">
    <property type="term" value="F:peptidase activity"/>
    <property type="evidence" value="ECO:0007669"/>
    <property type="project" value="UniProtKB-KW"/>
</dbReference>
<dbReference type="EMBL" id="RQEV01000012">
    <property type="protein sequence ID" value="TGK17230.1"/>
    <property type="molecule type" value="Genomic_DNA"/>
</dbReference>
<reference evidence="1" key="1">
    <citation type="journal article" date="2019" name="PLoS Negl. Trop. Dis.">
        <title>Revisiting the worldwide diversity of Leptospira species in the environment.</title>
        <authorList>
            <person name="Vincent A.T."/>
            <person name="Schiettekatte O."/>
            <person name="Bourhy P."/>
            <person name="Veyrier F.J."/>
            <person name="Picardeau M."/>
        </authorList>
    </citation>
    <scope>NUCLEOTIDE SEQUENCE [LARGE SCALE GENOMIC DNA]</scope>
    <source>
        <strain evidence="1">SCS5</strain>
    </source>
</reference>
<evidence type="ECO:0000313" key="2">
    <source>
        <dbReference type="Proteomes" id="UP000297855"/>
    </source>
</evidence>
<evidence type="ECO:0000313" key="1">
    <source>
        <dbReference type="EMBL" id="TGK17230.1"/>
    </source>
</evidence>
<proteinExistence type="predicted"/>
<dbReference type="GO" id="GO:0006508">
    <property type="term" value="P:proteolysis"/>
    <property type="evidence" value="ECO:0007669"/>
    <property type="project" value="UniProtKB-KW"/>
</dbReference>
<accession>A0A4R9GM27</accession>
<comment type="caution">
    <text evidence="1">The sequence shown here is derived from an EMBL/GenBank/DDBJ whole genome shotgun (WGS) entry which is preliminary data.</text>
</comment>
<gene>
    <name evidence="1" type="ORF">EHO61_12505</name>
</gene>
<keyword evidence="2" id="KW-1185">Reference proteome</keyword>
<keyword evidence="1" id="KW-0645">Protease</keyword>
<name>A0A4R9GM27_9LEPT</name>
<dbReference type="OrthoDB" id="316598at2"/>